<dbReference type="Pfam" id="PF13518">
    <property type="entry name" value="HTH_28"/>
    <property type="match status" value="1"/>
</dbReference>
<dbReference type="PANTHER" id="PTHR35004:SF7">
    <property type="entry name" value="INTEGRASE PROTEIN"/>
    <property type="match status" value="1"/>
</dbReference>
<dbReference type="PROSITE" id="PS50994">
    <property type="entry name" value="INTEGRASE"/>
    <property type="match status" value="1"/>
</dbReference>
<dbReference type="InterPro" id="IPR036397">
    <property type="entry name" value="RNaseH_sf"/>
</dbReference>
<name>A0A7S7FRJ3_LACRG</name>
<dbReference type="AlphaFoldDB" id="A0A7S7FRJ3"/>
<dbReference type="GO" id="GO:0003676">
    <property type="term" value="F:nucleic acid binding"/>
    <property type="evidence" value="ECO:0007669"/>
    <property type="project" value="InterPro"/>
</dbReference>
<dbReference type="InterPro" id="IPR009057">
    <property type="entry name" value="Homeodomain-like_sf"/>
</dbReference>
<accession>A0A7S7FRJ3</accession>
<dbReference type="InterPro" id="IPR055247">
    <property type="entry name" value="InsJ-like_HTH"/>
</dbReference>
<protein>
    <submittedName>
        <fullName evidence="1">Transposase</fullName>
    </submittedName>
</protein>
<dbReference type="SUPFAM" id="SSF46689">
    <property type="entry name" value="Homeodomain-like"/>
    <property type="match status" value="1"/>
</dbReference>
<dbReference type="Proteomes" id="UP000002067">
    <property type="component" value="Chromosome"/>
</dbReference>
<dbReference type="InterPro" id="IPR012337">
    <property type="entry name" value="RNaseH-like_sf"/>
</dbReference>
<dbReference type="PANTHER" id="PTHR35004">
    <property type="entry name" value="TRANSPOSASE RV3428C-RELATED"/>
    <property type="match status" value="1"/>
</dbReference>
<dbReference type="RefSeq" id="WP_014570251.1">
    <property type="nucleotide sequence ID" value="NC_013198.1"/>
</dbReference>
<evidence type="ECO:0000313" key="1">
    <source>
        <dbReference type="EMBL" id="BAI43361.1"/>
    </source>
</evidence>
<dbReference type="GO" id="GO:0015074">
    <property type="term" value="P:DNA integration"/>
    <property type="evidence" value="ECO:0007669"/>
    <property type="project" value="InterPro"/>
</dbReference>
<proteinExistence type="predicted"/>
<dbReference type="KEGG" id="lrg:LRHM_2834"/>
<dbReference type="InterPro" id="IPR047797">
    <property type="entry name" value="ISNCY_transpos"/>
</dbReference>
<dbReference type="InterPro" id="IPR001584">
    <property type="entry name" value="Integrase_cat-core"/>
</dbReference>
<gene>
    <name evidence="1" type="ordered locus">LRHM_2834</name>
</gene>
<sequence length="485" mass="55974">MKKVVLTMREEERYRVIKAVVNGKTSIQRAAVRLKRSERTIYRLIQLYKHQGKDGFIHGNAGREPANKRNAQLERQIIHLYTNKYAGFNIAHFHEFLTTDEQITISESSLRLLFRKKQILSPKAHKATKRRVKRELKAKEKKVELLSKRDEATLSAIEAVENIKAHPERPRKRYAGELVQMDASCEHWFGTQKATLHAAIDDQSGNVVGGYFAQQETLSGYYHVFAQILRNYGAPAEFLTDRRTVFNSNKKEGSPSTENPLTRFGYACQTLGTELLVTSVPQGKGRIERLLETFQDRLTSELRLHNVNTIADANRFLVGFIKRHNNRFASPIKSNMSVFEKQLTPKEIDNILIIANERSIGHGHCIRFENKRYLPHRNGELIYLPPHTKVLVIKSFTGKLYMTTDDDQVYDLFCVPREYAFSAKFDLTPPEPATPKKARKVPAITHPWRRANYRDYLDSLGLDSEQIKWLVNDRYPVRNSQTSHV</sequence>
<dbReference type="SUPFAM" id="SSF53098">
    <property type="entry name" value="Ribonuclease H-like"/>
    <property type="match status" value="1"/>
</dbReference>
<organism evidence="1 2">
    <name type="scientific">Lacticaseibacillus rhamnosus (strain ATCC 53103 / LMG 18243 / GG)</name>
    <name type="common">Lactobacillus rhamnosus</name>
    <dbReference type="NCBI Taxonomy" id="568703"/>
    <lineage>
        <taxon>Bacteria</taxon>
        <taxon>Bacillati</taxon>
        <taxon>Bacillota</taxon>
        <taxon>Bacilli</taxon>
        <taxon>Lactobacillales</taxon>
        <taxon>Lactobacillaceae</taxon>
        <taxon>Lacticaseibacillus</taxon>
    </lineage>
</organism>
<evidence type="ECO:0000313" key="2">
    <source>
        <dbReference type="Proteomes" id="UP000002067"/>
    </source>
</evidence>
<dbReference type="EMBL" id="AP011548">
    <property type="protein sequence ID" value="BAI43361.1"/>
    <property type="molecule type" value="Genomic_DNA"/>
</dbReference>
<reference evidence="1 2" key="1">
    <citation type="journal article" date="2009" name="J. Bacteriol.">
        <title>Complete genome sequence of the probiotic Lactobacillus rhamnosus ATCC 53103.</title>
        <authorList>
            <person name="Morita H."/>
            <person name="Toh H."/>
            <person name="Oshima K."/>
            <person name="Murakami M."/>
            <person name="Taylor T.D."/>
            <person name="Igimi S."/>
            <person name="Hattori M."/>
        </authorList>
    </citation>
    <scope>NUCLEOTIDE SEQUENCE [LARGE SCALE GENOMIC DNA]</scope>
    <source>
        <strain evidence="2">ATCC 53103 / LMG 18243 / GG [Tokyo]</strain>
    </source>
</reference>
<dbReference type="Gene3D" id="3.30.420.10">
    <property type="entry name" value="Ribonuclease H-like superfamily/Ribonuclease H"/>
    <property type="match status" value="1"/>
</dbReference>
<dbReference type="NCBIfam" id="NF033594">
    <property type="entry name" value="transpos_ISNCY_2"/>
    <property type="match status" value="1"/>
</dbReference>